<dbReference type="Gene3D" id="3.40.605.10">
    <property type="entry name" value="Aldehyde Dehydrogenase, Chain A, domain 1"/>
    <property type="match status" value="1"/>
</dbReference>
<proteinExistence type="inferred from homology"/>
<dbReference type="InterPro" id="IPR016163">
    <property type="entry name" value="Ald_DH_C"/>
</dbReference>
<reference evidence="6 7" key="1">
    <citation type="submission" date="2018-09" db="EMBL/GenBank/DDBJ databases">
        <title>Gemmobacter lutimaris sp. nov., a marine bacterium isolated from tidal flat.</title>
        <authorList>
            <person name="Lee D.W."/>
            <person name="Yoo Y."/>
            <person name="Kim J.-J."/>
            <person name="Kim B.S."/>
        </authorList>
    </citation>
    <scope>NUCLEOTIDE SEQUENCE [LARGE SCALE GENOMIC DNA]</scope>
    <source>
        <strain evidence="6 7">YJ-T1-11</strain>
    </source>
</reference>
<dbReference type="RefSeq" id="WP_119136331.1">
    <property type="nucleotide sequence ID" value="NZ_QXXQ01000015.1"/>
</dbReference>
<evidence type="ECO:0000256" key="3">
    <source>
        <dbReference type="PROSITE-ProRule" id="PRU10007"/>
    </source>
</evidence>
<dbReference type="InterPro" id="IPR016162">
    <property type="entry name" value="Ald_DH_N"/>
</dbReference>
<evidence type="ECO:0000313" key="6">
    <source>
        <dbReference type="EMBL" id="RID90240.1"/>
    </source>
</evidence>
<dbReference type="FunFam" id="3.40.605.10:FF:000007">
    <property type="entry name" value="NAD/NADP-dependent betaine aldehyde dehydrogenase"/>
    <property type="match status" value="1"/>
</dbReference>
<accession>A0A398BQR4</accession>
<dbReference type="InterPro" id="IPR016161">
    <property type="entry name" value="Ald_DH/histidinol_DH"/>
</dbReference>
<organism evidence="6 7">
    <name type="scientific">Gemmobacter lutimaris</name>
    <dbReference type="NCBI Taxonomy" id="2306023"/>
    <lineage>
        <taxon>Bacteria</taxon>
        <taxon>Pseudomonadati</taxon>
        <taxon>Pseudomonadota</taxon>
        <taxon>Alphaproteobacteria</taxon>
        <taxon>Rhodobacterales</taxon>
        <taxon>Paracoccaceae</taxon>
        <taxon>Gemmobacter</taxon>
    </lineage>
</organism>
<dbReference type="Proteomes" id="UP000266649">
    <property type="component" value="Unassembled WGS sequence"/>
</dbReference>
<dbReference type="GO" id="GO:0016620">
    <property type="term" value="F:oxidoreductase activity, acting on the aldehyde or oxo group of donors, NAD or NADP as acceptor"/>
    <property type="evidence" value="ECO:0007669"/>
    <property type="project" value="InterPro"/>
</dbReference>
<evidence type="ECO:0000256" key="2">
    <source>
        <dbReference type="ARBA" id="ARBA00023002"/>
    </source>
</evidence>
<evidence type="ECO:0000313" key="7">
    <source>
        <dbReference type="Proteomes" id="UP000266649"/>
    </source>
</evidence>
<dbReference type="CDD" id="cd07109">
    <property type="entry name" value="ALDH_AAS00426"/>
    <property type="match status" value="1"/>
</dbReference>
<evidence type="ECO:0000256" key="1">
    <source>
        <dbReference type="ARBA" id="ARBA00009986"/>
    </source>
</evidence>
<keyword evidence="2 4" id="KW-0560">Oxidoreductase</keyword>
<comment type="caution">
    <text evidence="6">The sequence shown here is derived from an EMBL/GenBank/DDBJ whole genome shotgun (WGS) entry which is preliminary data.</text>
</comment>
<dbReference type="EMBL" id="QXXQ01000015">
    <property type="protein sequence ID" value="RID90240.1"/>
    <property type="molecule type" value="Genomic_DNA"/>
</dbReference>
<protein>
    <submittedName>
        <fullName evidence="6">Aldehyde dehydrogenase family protein</fullName>
    </submittedName>
</protein>
<dbReference type="PANTHER" id="PTHR11699">
    <property type="entry name" value="ALDEHYDE DEHYDROGENASE-RELATED"/>
    <property type="match status" value="1"/>
</dbReference>
<feature type="domain" description="Aldehyde dehydrogenase" evidence="5">
    <location>
        <begin position="16"/>
        <end position="477"/>
    </location>
</feature>
<dbReference type="SUPFAM" id="SSF53720">
    <property type="entry name" value="ALDH-like"/>
    <property type="match status" value="1"/>
</dbReference>
<evidence type="ECO:0000259" key="5">
    <source>
        <dbReference type="Pfam" id="PF00171"/>
    </source>
</evidence>
<dbReference type="InterPro" id="IPR029510">
    <property type="entry name" value="Ald_DH_CS_GLU"/>
</dbReference>
<dbReference type="PROSITE" id="PS00070">
    <property type="entry name" value="ALDEHYDE_DEHYDR_CYS"/>
    <property type="match status" value="1"/>
</dbReference>
<feature type="active site" evidence="3">
    <location>
        <position position="252"/>
    </location>
</feature>
<dbReference type="InterPro" id="IPR016160">
    <property type="entry name" value="Ald_DH_CS_CYS"/>
</dbReference>
<gene>
    <name evidence="6" type="ORF">D2N39_18770</name>
</gene>
<name>A0A398BQR4_9RHOB</name>
<evidence type="ECO:0000256" key="4">
    <source>
        <dbReference type="RuleBase" id="RU003345"/>
    </source>
</evidence>
<dbReference type="AlphaFoldDB" id="A0A398BQR4"/>
<dbReference type="Pfam" id="PF00171">
    <property type="entry name" value="Aldedh"/>
    <property type="match status" value="1"/>
</dbReference>
<comment type="similarity">
    <text evidence="1 4">Belongs to the aldehyde dehydrogenase family.</text>
</comment>
<dbReference type="Gene3D" id="3.40.309.10">
    <property type="entry name" value="Aldehyde Dehydrogenase, Chain A, domain 2"/>
    <property type="match status" value="1"/>
</dbReference>
<dbReference type="OrthoDB" id="7827050at2"/>
<keyword evidence="7" id="KW-1185">Reference proteome</keyword>
<dbReference type="FunFam" id="3.40.309.10:FF:000012">
    <property type="entry name" value="Betaine aldehyde dehydrogenase"/>
    <property type="match status" value="1"/>
</dbReference>
<sequence>MDDIAPYWQNYIDGAWVDGCAGRIVVTDPGTGEALAEQALADAADVDRAVQAARACHDDGALSDLRPVERGRMVQAMGRYLLDNIEEIARLLTLEQGKPLWESRIEVQGAARYFEYYGNQAETVEGRSIPLGAGYLDFTTHEPYGVSAQIIPWNYPIEMTARSLSAALATGNACVIKTPELTPLTNAFIARAAVAAGLPKGAVNVICGLGRDAGAALSAHPGVNQIVFTGSVPTGIAIASAAARNVVPCVLELGGKSAAIVHDDADLDAFMSDVRWGIFFNAGQVCSAMSRVIASERIHDELVDRIASLASSLEVGPGIDQPEFGLTMGAMVSESQRDRAEAMIRAAEAEGARVVTGGHKLNRPGAFLEPTVLTVTPEMAIARDEVFGPVLSVVKFGSDDEAIRIANATDYGLVGGVFTRDLDRATAAARKIRAGQIFINEWYAGGVETPFGGYGKSGYGREKGREALWNYVQTKNIAIRLRGTA</sequence>
<dbReference type="InterPro" id="IPR015590">
    <property type="entry name" value="Aldehyde_DH_dom"/>
</dbReference>
<dbReference type="PROSITE" id="PS00687">
    <property type="entry name" value="ALDEHYDE_DEHYDR_GLU"/>
    <property type="match status" value="1"/>
</dbReference>